<evidence type="ECO:0000313" key="2">
    <source>
        <dbReference type="EMBL" id="NIJ02648.1"/>
    </source>
</evidence>
<sequence>MSVEVNQSRDQYGKQAIQLQLTNTTKEPLHVAGIRLSSPLFEDSIQWAAASGDLELPPGQPKSLPAPLPAARCDTSSASTPTATVTFTGNTTPGAEKPADETVDATDPFGVLTRNAGELCLATDAAAVAGFALAPSLEVAADGATAVVRLLIKPNDDGGSARSLTVESIDGTTLLAEATTHPWPRNLEVKQGQAPLGVPLGIRPARCDPHAVAEDKVGTLIPLHIKVGDHQGLLKIAASTELRSSIYDFVTAACAQG</sequence>
<name>A0ABX0TJC9_9MICC</name>
<organism evidence="2 3">
    <name type="scientific">Paenarthrobacter ilicis</name>
    <dbReference type="NCBI Taxonomy" id="43665"/>
    <lineage>
        <taxon>Bacteria</taxon>
        <taxon>Bacillati</taxon>
        <taxon>Actinomycetota</taxon>
        <taxon>Actinomycetes</taxon>
        <taxon>Micrococcales</taxon>
        <taxon>Micrococcaceae</taxon>
        <taxon>Paenarthrobacter</taxon>
    </lineage>
</organism>
<comment type="caution">
    <text evidence="2">The sequence shown here is derived from an EMBL/GenBank/DDBJ whole genome shotgun (WGS) entry which is preliminary data.</text>
</comment>
<keyword evidence="3" id="KW-1185">Reference proteome</keyword>
<feature type="compositionally biased region" description="Pro residues" evidence="1">
    <location>
        <begin position="58"/>
        <end position="68"/>
    </location>
</feature>
<proteinExistence type="predicted"/>
<feature type="compositionally biased region" description="Low complexity" evidence="1">
    <location>
        <begin position="75"/>
        <end position="88"/>
    </location>
</feature>
<feature type="region of interest" description="Disordered" evidence="1">
    <location>
        <begin position="52"/>
        <end position="103"/>
    </location>
</feature>
<dbReference type="Proteomes" id="UP000802392">
    <property type="component" value="Unassembled WGS sequence"/>
</dbReference>
<gene>
    <name evidence="2" type="ORF">FHR86_002992</name>
</gene>
<reference evidence="2 3" key="1">
    <citation type="submission" date="2020-03" db="EMBL/GenBank/DDBJ databases">
        <title>Genomic Encyclopedia of Type Strains, Phase III (KMG-III): the genomes of soil and plant-associated and newly described type strains.</title>
        <authorList>
            <person name="Whitman W."/>
        </authorList>
    </citation>
    <scope>NUCLEOTIDE SEQUENCE [LARGE SCALE GENOMIC DNA]</scope>
    <source>
        <strain evidence="2 3">CECT 4207</strain>
    </source>
</reference>
<evidence type="ECO:0000313" key="3">
    <source>
        <dbReference type="Proteomes" id="UP000802392"/>
    </source>
</evidence>
<evidence type="ECO:0000256" key="1">
    <source>
        <dbReference type="SAM" id="MobiDB-lite"/>
    </source>
</evidence>
<accession>A0ABX0TJC9</accession>
<protein>
    <submittedName>
        <fullName evidence="2">Uncharacterized protein</fullName>
    </submittedName>
</protein>
<dbReference type="EMBL" id="JAAOZD010000006">
    <property type="protein sequence ID" value="NIJ02648.1"/>
    <property type="molecule type" value="Genomic_DNA"/>
</dbReference>